<keyword evidence="5" id="KW-0460">Magnesium</keyword>
<feature type="compositionally biased region" description="Polar residues" evidence="8">
    <location>
        <begin position="79"/>
        <end position="96"/>
    </location>
</feature>
<evidence type="ECO:0000256" key="3">
    <source>
        <dbReference type="ARBA" id="ARBA00022679"/>
    </source>
</evidence>
<accession>A0A507BYN0</accession>
<organism evidence="9 10">
    <name type="scientific">Synchytrium microbalum</name>
    <dbReference type="NCBI Taxonomy" id="1806994"/>
    <lineage>
        <taxon>Eukaryota</taxon>
        <taxon>Fungi</taxon>
        <taxon>Fungi incertae sedis</taxon>
        <taxon>Chytridiomycota</taxon>
        <taxon>Chytridiomycota incertae sedis</taxon>
        <taxon>Chytridiomycetes</taxon>
        <taxon>Synchytriales</taxon>
        <taxon>Synchytriaceae</taxon>
        <taxon>Synchytrium</taxon>
    </lineage>
</organism>
<dbReference type="CDD" id="cd00685">
    <property type="entry name" value="Trans_IPPS_HT"/>
    <property type="match status" value="1"/>
</dbReference>
<feature type="compositionally biased region" description="Low complexity" evidence="8">
    <location>
        <begin position="59"/>
        <end position="73"/>
    </location>
</feature>
<keyword evidence="6" id="KW-0414">Isoprene biosynthesis</keyword>
<evidence type="ECO:0000313" key="10">
    <source>
        <dbReference type="Proteomes" id="UP000319731"/>
    </source>
</evidence>
<comment type="cofactor">
    <cofactor evidence="1">
        <name>Mg(2+)</name>
        <dbReference type="ChEBI" id="CHEBI:18420"/>
    </cofactor>
</comment>
<dbReference type="Pfam" id="PF00348">
    <property type="entry name" value="polyprenyl_synt"/>
    <property type="match status" value="1"/>
</dbReference>
<reference evidence="9 10" key="1">
    <citation type="journal article" date="2019" name="Sci. Rep.">
        <title>Comparative genomics of chytrid fungi reveal insights into the obligate biotrophic and pathogenic lifestyle of Synchytrium endobioticum.</title>
        <authorList>
            <person name="van de Vossenberg B.T.L.H."/>
            <person name="Warris S."/>
            <person name="Nguyen H.D.T."/>
            <person name="van Gent-Pelzer M.P.E."/>
            <person name="Joly D.L."/>
            <person name="van de Geest H.C."/>
            <person name="Bonants P.J.M."/>
            <person name="Smith D.S."/>
            <person name="Levesque C.A."/>
            <person name="van der Lee T.A.J."/>
        </authorList>
    </citation>
    <scope>NUCLEOTIDE SEQUENCE [LARGE SCALE GENOMIC DNA]</scope>
    <source>
        <strain evidence="9 10">JEL517</strain>
    </source>
</reference>
<evidence type="ECO:0000313" key="9">
    <source>
        <dbReference type="EMBL" id="TPX30836.1"/>
    </source>
</evidence>
<evidence type="ECO:0000256" key="7">
    <source>
        <dbReference type="RuleBase" id="RU004466"/>
    </source>
</evidence>
<dbReference type="GO" id="GO:0006744">
    <property type="term" value="P:ubiquinone biosynthetic process"/>
    <property type="evidence" value="ECO:0007669"/>
    <property type="project" value="TreeGrafter"/>
</dbReference>
<proteinExistence type="inferred from homology"/>
<evidence type="ECO:0000256" key="6">
    <source>
        <dbReference type="ARBA" id="ARBA00023229"/>
    </source>
</evidence>
<comment type="similarity">
    <text evidence="2 7">Belongs to the FPP/GGPP synthase family.</text>
</comment>
<dbReference type="InterPro" id="IPR033749">
    <property type="entry name" value="Polyprenyl_synt_CS"/>
</dbReference>
<evidence type="ECO:0000256" key="1">
    <source>
        <dbReference type="ARBA" id="ARBA00001946"/>
    </source>
</evidence>
<dbReference type="InterPro" id="IPR008949">
    <property type="entry name" value="Isoprenoid_synthase_dom_sf"/>
</dbReference>
<dbReference type="Gene3D" id="1.10.600.10">
    <property type="entry name" value="Farnesyl Diphosphate Synthase"/>
    <property type="match status" value="1"/>
</dbReference>
<keyword evidence="4" id="KW-0479">Metal-binding</keyword>
<feature type="region of interest" description="Disordered" evidence="8">
    <location>
        <begin position="56"/>
        <end position="96"/>
    </location>
</feature>
<dbReference type="SUPFAM" id="SSF48576">
    <property type="entry name" value="Terpenoid synthases"/>
    <property type="match status" value="1"/>
</dbReference>
<dbReference type="Proteomes" id="UP000319731">
    <property type="component" value="Unassembled WGS sequence"/>
</dbReference>
<protein>
    <submittedName>
        <fullName evidence="9">Uncharacterized protein</fullName>
    </submittedName>
</protein>
<dbReference type="GO" id="GO:0008299">
    <property type="term" value="P:isoprenoid biosynthetic process"/>
    <property type="evidence" value="ECO:0007669"/>
    <property type="project" value="UniProtKB-KW"/>
</dbReference>
<dbReference type="EMBL" id="QEAO01000055">
    <property type="protein sequence ID" value="TPX30836.1"/>
    <property type="molecule type" value="Genomic_DNA"/>
</dbReference>
<dbReference type="SFLD" id="SFLDS00005">
    <property type="entry name" value="Isoprenoid_Synthase_Type_I"/>
    <property type="match status" value="1"/>
</dbReference>
<dbReference type="GeneID" id="42006924"/>
<name>A0A507BYN0_9FUNG</name>
<dbReference type="GO" id="GO:0004659">
    <property type="term" value="F:prenyltransferase activity"/>
    <property type="evidence" value="ECO:0007669"/>
    <property type="project" value="InterPro"/>
</dbReference>
<dbReference type="PROSITE" id="PS00444">
    <property type="entry name" value="POLYPRENYL_SYNTHASE_2"/>
    <property type="match status" value="1"/>
</dbReference>
<dbReference type="STRING" id="1806994.A0A507BYN0"/>
<dbReference type="AlphaFoldDB" id="A0A507BYN0"/>
<evidence type="ECO:0000256" key="4">
    <source>
        <dbReference type="ARBA" id="ARBA00022723"/>
    </source>
</evidence>
<feature type="region of interest" description="Disordered" evidence="8">
    <location>
        <begin position="21"/>
        <end position="44"/>
    </location>
</feature>
<dbReference type="InterPro" id="IPR000092">
    <property type="entry name" value="Polyprenyl_synt"/>
</dbReference>
<gene>
    <name evidence="9" type="ORF">SmJEL517_g05701</name>
</gene>
<feature type="compositionally biased region" description="Polar residues" evidence="8">
    <location>
        <begin position="34"/>
        <end position="44"/>
    </location>
</feature>
<dbReference type="GO" id="GO:0046872">
    <property type="term" value="F:metal ion binding"/>
    <property type="evidence" value="ECO:0007669"/>
    <property type="project" value="UniProtKB-KW"/>
</dbReference>
<evidence type="ECO:0000256" key="5">
    <source>
        <dbReference type="ARBA" id="ARBA00022842"/>
    </source>
</evidence>
<dbReference type="GO" id="GO:1990234">
    <property type="term" value="C:transferase complex"/>
    <property type="evidence" value="ECO:0007669"/>
    <property type="project" value="TreeGrafter"/>
</dbReference>
<sequence length="492" mass="53353">MKGATCLVVANCRLARLRTSSPSSSRLILHHQPHASSTQRDYSASKSPYHVSAFTAQLPSSSSRSHNQPSNTSYRSKHTSSYSQAPHTVQIRSSSTSPTWSQAIAHAEGLVHPAGGSVINPRELLGKDLAIITDNIRKLLGSGHPVLKTISNYYFSQQGKQFRPLIVLLMSMATSIAPKVLTAGNSTSNNTSLYSTSSSMTEDELINTQISRGDGVTFSPHTTTSTPGITPSQRRLAEITEMIHTASLLHDDVIDDADIRRNRPTANAAYGNKMAILAGDFLLARASVALARLRDTEVVELLATVISNLVEGEFMQLRNSQLDKTNGETLTKFDYYMEKTYMKTASLIAKSCRAAAVLGRCAPEIQDASYSYGKNLGLAFQLVDDLLDFTVSAQGLGKPANADLKLGLATAPVLYAADEFQELWPLIERKFDQAGDAELAYKLVHQSTGITKTRELAASYCQAAVDAISTLPQSTAQLCLVQLTQAVLTRKR</sequence>
<dbReference type="RefSeq" id="XP_031022407.1">
    <property type="nucleotide sequence ID" value="XM_031171627.1"/>
</dbReference>
<comment type="caution">
    <text evidence="9">The sequence shown here is derived from an EMBL/GenBank/DDBJ whole genome shotgun (WGS) entry which is preliminary data.</text>
</comment>
<dbReference type="OrthoDB" id="9927103at2759"/>
<keyword evidence="3 7" id="KW-0808">Transferase</keyword>
<evidence type="ECO:0000256" key="2">
    <source>
        <dbReference type="ARBA" id="ARBA00006706"/>
    </source>
</evidence>
<keyword evidence="10" id="KW-1185">Reference proteome</keyword>
<evidence type="ECO:0000256" key="8">
    <source>
        <dbReference type="SAM" id="MobiDB-lite"/>
    </source>
</evidence>
<dbReference type="PANTHER" id="PTHR12001:SF69">
    <property type="entry name" value="ALL TRANS-POLYPRENYL-DIPHOSPHATE SYNTHASE PDSS1"/>
    <property type="match status" value="1"/>
</dbReference>
<dbReference type="PANTHER" id="PTHR12001">
    <property type="entry name" value="GERANYLGERANYL PYROPHOSPHATE SYNTHASE"/>
    <property type="match status" value="1"/>
</dbReference>